<reference evidence="2 3" key="1">
    <citation type="submission" date="2019-04" db="EMBL/GenBank/DDBJ databases">
        <title>Genome of a novel bacterium Candidatus Jettenia ecosi reconstructed from metagenome of an anammox bioreactor.</title>
        <authorList>
            <person name="Mardanov A.V."/>
            <person name="Beletsky A.V."/>
            <person name="Ravin N.V."/>
            <person name="Botchkova E.A."/>
            <person name="Litti Y.V."/>
            <person name="Nozhevnikova A.N."/>
        </authorList>
    </citation>
    <scope>NUCLEOTIDE SEQUENCE [LARGE SCALE GENOMIC DNA]</scope>
    <source>
        <strain evidence="2">J2</strain>
    </source>
</reference>
<name>A0A533QHM0_9BACT</name>
<feature type="transmembrane region" description="Helical" evidence="1">
    <location>
        <begin position="233"/>
        <end position="251"/>
    </location>
</feature>
<feature type="transmembrane region" description="Helical" evidence="1">
    <location>
        <begin position="165"/>
        <end position="196"/>
    </location>
</feature>
<keyword evidence="1" id="KW-1133">Transmembrane helix</keyword>
<feature type="transmembrane region" description="Helical" evidence="1">
    <location>
        <begin position="29"/>
        <end position="48"/>
    </location>
</feature>
<gene>
    <name evidence="2" type="ORF">JETT_3674</name>
</gene>
<protein>
    <submittedName>
        <fullName evidence="2">Uncharacterized protein</fullName>
    </submittedName>
</protein>
<evidence type="ECO:0000313" key="2">
    <source>
        <dbReference type="EMBL" id="TLD40060.1"/>
    </source>
</evidence>
<organism evidence="2 3">
    <name type="scientific">Candidatus Jettenia ecosi</name>
    <dbReference type="NCBI Taxonomy" id="2494326"/>
    <lineage>
        <taxon>Bacteria</taxon>
        <taxon>Pseudomonadati</taxon>
        <taxon>Planctomycetota</taxon>
        <taxon>Candidatus Brocadiia</taxon>
        <taxon>Candidatus Brocadiales</taxon>
        <taxon>Candidatus Brocadiaceae</taxon>
        <taxon>Candidatus Jettenia</taxon>
    </lineage>
</organism>
<dbReference type="Proteomes" id="UP000319783">
    <property type="component" value="Unassembled WGS sequence"/>
</dbReference>
<keyword evidence="1" id="KW-0472">Membrane</keyword>
<feature type="transmembrane region" description="Helical" evidence="1">
    <location>
        <begin position="122"/>
        <end position="144"/>
    </location>
</feature>
<proteinExistence type="predicted"/>
<dbReference type="AlphaFoldDB" id="A0A533QHM0"/>
<sequence length="415" mass="48270">MRRVVSFYLIGLIFFILKIRTLDSPYMFLLEYLVVFCFILFIFALLFINTLHTETFQDNSLHCIERCFFKVVLVASILISYGTLLSVFGGCDLNRSIKIAGLFLPIGLFPVFAYAFPEKKDWILLFFIMVIEGFISALIDLYAFQNMQENVVRLMSEEFSSIDHFYALITAILLLLLYPFPWKISVILFASLPFLLYRMFLAISRGEAVFLFLTLIYGIIISLFVLKKGNLKKIAFLASLFMICLIFYKFMGMSGIVEDYTKAYQFRAEKTEDAAQLRWIEFLDAIKYGGFLGTGWATEGDFSNVFSSSYLPMRYNVHNMIGYIIWKFGFIIGCGIIVSSLIYLIRQFYVNVYTKDTLGFVISGLFIVWFLHAMVNTYYMRADLNIWVAAWLGYFYRRNLWIHTTSTEKGIHNSF</sequence>
<feature type="transmembrane region" description="Helical" evidence="1">
    <location>
        <begin position="68"/>
        <end position="87"/>
    </location>
</feature>
<evidence type="ECO:0000256" key="1">
    <source>
        <dbReference type="SAM" id="Phobius"/>
    </source>
</evidence>
<feature type="transmembrane region" description="Helical" evidence="1">
    <location>
        <begin position="6"/>
        <end position="22"/>
    </location>
</feature>
<accession>A0A533QHM0</accession>
<dbReference type="EMBL" id="SULG01000138">
    <property type="protein sequence ID" value="TLD40060.1"/>
    <property type="molecule type" value="Genomic_DNA"/>
</dbReference>
<feature type="transmembrane region" description="Helical" evidence="1">
    <location>
        <begin position="357"/>
        <end position="372"/>
    </location>
</feature>
<comment type="caution">
    <text evidence="2">The sequence shown here is derived from an EMBL/GenBank/DDBJ whole genome shotgun (WGS) entry which is preliminary data.</text>
</comment>
<feature type="transmembrane region" description="Helical" evidence="1">
    <location>
        <begin position="99"/>
        <end position="116"/>
    </location>
</feature>
<feature type="transmembrane region" description="Helical" evidence="1">
    <location>
        <begin position="320"/>
        <end position="345"/>
    </location>
</feature>
<evidence type="ECO:0000313" key="3">
    <source>
        <dbReference type="Proteomes" id="UP000319783"/>
    </source>
</evidence>
<feature type="transmembrane region" description="Helical" evidence="1">
    <location>
        <begin position="208"/>
        <end position="226"/>
    </location>
</feature>
<keyword evidence="1" id="KW-0812">Transmembrane</keyword>